<protein>
    <submittedName>
        <fullName evidence="1">VapB protein of antitoxin of type II toxin-antitoxin system</fullName>
    </submittedName>
</protein>
<dbReference type="Proteomes" id="UP000798951">
    <property type="component" value="Unassembled WGS sequence"/>
</dbReference>
<proteinExistence type="predicted"/>
<name>A0ABQ6YP68_9NOCA</name>
<comment type="caution">
    <text evidence="1">The sequence shown here is derived from an EMBL/GenBank/DDBJ whole genome shotgun (WGS) entry which is preliminary data.</text>
</comment>
<evidence type="ECO:0000313" key="2">
    <source>
        <dbReference type="Proteomes" id="UP000798951"/>
    </source>
</evidence>
<dbReference type="RefSeq" id="WP_067980920.1">
    <property type="nucleotide sequence ID" value="NZ_VMSD01000003.1"/>
</dbReference>
<accession>A0ABQ6YP68</accession>
<dbReference type="InterPro" id="IPR019239">
    <property type="entry name" value="VapB_antitoxin"/>
</dbReference>
<reference evidence="1 2" key="1">
    <citation type="submission" date="2019-07" db="EMBL/GenBank/DDBJ databases">
        <title>Genomic Encyclopedia of Type Strains, Phase IV (KMG-IV): sequencing the most valuable type-strain genomes for metagenomic binning, comparative biology and taxonomic classification.</title>
        <authorList>
            <person name="Goeker M."/>
        </authorList>
    </citation>
    <scope>NUCLEOTIDE SEQUENCE [LARGE SCALE GENOMIC DNA]</scope>
    <source>
        <strain evidence="1 2">DSM 44831</strain>
    </source>
</reference>
<dbReference type="Pfam" id="PF09957">
    <property type="entry name" value="VapB_antitoxin"/>
    <property type="match status" value="1"/>
</dbReference>
<evidence type="ECO:0000313" key="1">
    <source>
        <dbReference type="EMBL" id="KAF0847592.1"/>
    </source>
</evidence>
<gene>
    <name evidence="1" type="ORF">FNL39_103494</name>
</gene>
<dbReference type="EMBL" id="VMSD01000003">
    <property type="protein sequence ID" value="KAF0847592.1"/>
    <property type="molecule type" value="Genomic_DNA"/>
</dbReference>
<sequence length="83" mass="9073">MARMSVDVNEEWLEAAQEVLGTPTKVATINEALRAFAVRKQAEAIVDAFDSVEVDVADSAQGWRTGGRDLARLAEDVRRDNVA</sequence>
<keyword evidence="2" id="KW-1185">Reference proteome</keyword>
<organism evidence="1 2">
    <name type="scientific">Nocardia caishijiensis</name>
    <dbReference type="NCBI Taxonomy" id="184756"/>
    <lineage>
        <taxon>Bacteria</taxon>
        <taxon>Bacillati</taxon>
        <taxon>Actinomycetota</taxon>
        <taxon>Actinomycetes</taxon>
        <taxon>Mycobacteriales</taxon>
        <taxon>Nocardiaceae</taxon>
        <taxon>Nocardia</taxon>
    </lineage>
</organism>